<dbReference type="SUPFAM" id="SSF47576">
    <property type="entry name" value="Calponin-homology domain, CH-domain"/>
    <property type="match status" value="1"/>
</dbReference>
<dbReference type="STRING" id="188477.A0A433TR70"/>
<dbReference type="PANTHER" id="PTHR12509">
    <property type="entry name" value="SPERMATOGENESIS-ASSOCIATED 4-RELATED"/>
    <property type="match status" value="1"/>
</dbReference>
<organism evidence="3 4">
    <name type="scientific">Elysia chlorotica</name>
    <name type="common">Eastern emerald elysia</name>
    <name type="synonym">Sea slug</name>
    <dbReference type="NCBI Taxonomy" id="188477"/>
    <lineage>
        <taxon>Eukaryota</taxon>
        <taxon>Metazoa</taxon>
        <taxon>Spiralia</taxon>
        <taxon>Lophotrochozoa</taxon>
        <taxon>Mollusca</taxon>
        <taxon>Gastropoda</taxon>
        <taxon>Heterobranchia</taxon>
        <taxon>Euthyneura</taxon>
        <taxon>Panpulmonata</taxon>
        <taxon>Sacoglossa</taxon>
        <taxon>Placobranchoidea</taxon>
        <taxon>Plakobranchidae</taxon>
        <taxon>Elysia</taxon>
    </lineage>
</organism>
<dbReference type="Proteomes" id="UP000271974">
    <property type="component" value="Unassembled WGS sequence"/>
</dbReference>
<reference evidence="3 4" key="1">
    <citation type="submission" date="2019-01" db="EMBL/GenBank/DDBJ databases">
        <title>A draft genome assembly of the solar-powered sea slug Elysia chlorotica.</title>
        <authorList>
            <person name="Cai H."/>
            <person name="Li Q."/>
            <person name="Fang X."/>
            <person name="Li J."/>
            <person name="Curtis N.E."/>
            <person name="Altenburger A."/>
            <person name="Shibata T."/>
            <person name="Feng M."/>
            <person name="Maeda T."/>
            <person name="Schwartz J.A."/>
            <person name="Shigenobu S."/>
            <person name="Lundholm N."/>
            <person name="Nishiyama T."/>
            <person name="Yang H."/>
            <person name="Hasebe M."/>
            <person name="Li S."/>
            <person name="Pierce S.K."/>
            <person name="Wang J."/>
        </authorList>
    </citation>
    <scope>NUCLEOTIDE SEQUENCE [LARGE SCALE GENOMIC DNA]</scope>
    <source>
        <strain evidence="3">EC2010</strain>
        <tissue evidence="3">Whole organism of an adult</tissue>
    </source>
</reference>
<dbReference type="FunFam" id="1.10.418.10:FF:000059">
    <property type="entry name" value="RIKEN cDNA 6430531B16 gene"/>
    <property type="match status" value="1"/>
</dbReference>
<dbReference type="Pfam" id="PF06294">
    <property type="entry name" value="CH_2"/>
    <property type="match status" value="1"/>
</dbReference>
<dbReference type="GO" id="GO:0005930">
    <property type="term" value="C:axoneme"/>
    <property type="evidence" value="ECO:0007669"/>
    <property type="project" value="TreeGrafter"/>
</dbReference>
<dbReference type="GO" id="GO:0008017">
    <property type="term" value="F:microtubule binding"/>
    <property type="evidence" value="ECO:0007669"/>
    <property type="project" value="TreeGrafter"/>
</dbReference>
<name>A0A433TR70_ELYCH</name>
<dbReference type="Gene3D" id="1.10.418.10">
    <property type="entry name" value="Calponin-like domain"/>
    <property type="match status" value="1"/>
</dbReference>
<gene>
    <name evidence="3" type="ORF">EGW08_008134</name>
</gene>
<sequence length="297" mass="34094">MTQYIFAKRGYNGLTRVDMEDYFDDVELESLYQWIDRVPLSRPKKNIGKDFSDGVLVGEIIKHYFPRLVDLHNYTPAAATKQKMENWFLLNRRVLRRLELDLSDDVIRALSNCKQRVVEKVLMMLRVQIDKFIERSNRLRLKTMQLHSALGLKPDMTEPDGDLISASPKPTTVTGTEIVPYHQGKAGMKSPRASSIIGGVPHGHPLRTSYAARPAVLTVAPISDNVSKAMLEEKELECMAKDETIQILNAKLKRMEQLLHLKDIRIEDLESRMNHIQALKLAHFTDSHKYSDHHKLN</sequence>
<dbReference type="AlphaFoldDB" id="A0A433TR70"/>
<dbReference type="GO" id="GO:0051493">
    <property type="term" value="P:regulation of cytoskeleton organization"/>
    <property type="evidence" value="ECO:0007669"/>
    <property type="project" value="TreeGrafter"/>
</dbReference>
<protein>
    <recommendedName>
        <fullName evidence="2">Calponin-homology (CH) domain-containing protein</fullName>
    </recommendedName>
</protein>
<dbReference type="OrthoDB" id="193300at2759"/>
<dbReference type="InterPro" id="IPR052111">
    <property type="entry name" value="Spermatogenesis_Ciliary_MAP"/>
</dbReference>
<dbReference type="InterPro" id="IPR001715">
    <property type="entry name" value="CH_dom"/>
</dbReference>
<dbReference type="InterPro" id="IPR010441">
    <property type="entry name" value="CH_2"/>
</dbReference>
<keyword evidence="1" id="KW-0175">Coiled coil</keyword>
<evidence type="ECO:0000256" key="1">
    <source>
        <dbReference type="SAM" id="Coils"/>
    </source>
</evidence>
<dbReference type="PANTHER" id="PTHR12509:SF9">
    <property type="entry name" value="SPERM FLAGELLAR PROTEIN 1 ISOFORM X1"/>
    <property type="match status" value="1"/>
</dbReference>
<proteinExistence type="predicted"/>
<keyword evidence="4" id="KW-1185">Reference proteome</keyword>
<evidence type="ECO:0000313" key="3">
    <source>
        <dbReference type="EMBL" id="RUS84095.1"/>
    </source>
</evidence>
<feature type="coiled-coil region" evidence="1">
    <location>
        <begin position="231"/>
        <end position="272"/>
    </location>
</feature>
<dbReference type="PROSITE" id="PS50021">
    <property type="entry name" value="CH"/>
    <property type="match status" value="1"/>
</dbReference>
<evidence type="ECO:0000259" key="2">
    <source>
        <dbReference type="PROSITE" id="PS50021"/>
    </source>
</evidence>
<evidence type="ECO:0000313" key="4">
    <source>
        <dbReference type="Proteomes" id="UP000271974"/>
    </source>
</evidence>
<dbReference type="InterPro" id="IPR036872">
    <property type="entry name" value="CH_dom_sf"/>
</dbReference>
<dbReference type="EMBL" id="RQTK01000218">
    <property type="protein sequence ID" value="RUS84095.1"/>
    <property type="molecule type" value="Genomic_DNA"/>
</dbReference>
<comment type="caution">
    <text evidence="3">The sequence shown here is derived from an EMBL/GenBank/DDBJ whole genome shotgun (WGS) entry which is preliminary data.</text>
</comment>
<accession>A0A433TR70</accession>
<feature type="domain" description="Calponin-homology (CH)" evidence="2">
    <location>
        <begin position="25"/>
        <end position="134"/>
    </location>
</feature>